<evidence type="ECO:0000313" key="4">
    <source>
        <dbReference type="Proteomes" id="UP001056374"/>
    </source>
</evidence>
<dbReference type="InterPro" id="IPR003594">
    <property type="entry name" value="HATPase_dom"/>
</dbReference>
<dbReference type="InterPro" id="IPR036890">
    <property type="entry name" value="HATPase_C_sf"/>
</dbReference>
<name>A0ABY4ZB25_9ACTN</name>
<dbReference type="EMBL" id="CP099468">
    <property type="protein sequence ID" value="USQ86229.1"/>
    <property type="molecule type" value="Genomic_DNA"/>
</dbReference>
<keyword evidence="3" id="KW-0067">ATP-binding</keyword>
<keyword evidence="1" id="KW-0808">Transferase</keyword>
<dbReference type="GO" id="GO:0005524">
    <property type="term" value="F:ATP binding"/>
    <property type="evidence" value="ECO:0007669"/>
    <property type="project" value="UniProtKB-KW"/>
</dbReference>
<dbReference type="PANTHER" id="PTHR35526:SF3">
    <property type="entry name" value="ANTI-SIGMA-F FACTOR RSBW"/>
    <property type="match status" value="1"/>
</dbReference>
<evidence type="ECO:0000313" key="3">
    <source>
        <dbReference type="EMBL" id="USQ86229.1"/>
    </source>
</evidence>
<dbReference type="SUPFAM" id="SSF55874">
    <property type="entry name" value="ATPase domain of HSP90 chaperone/DNA topoisomerase II/histidine kinase"/>
    <property type="match status" value="1"/>
</dbReference>
<proteinExistence type="predicted"/>
<dbReference type="RefSeq" id="WP_252551566.1">
    <property type="nucleotide sequence ID" value="NZ_CP099468.1"/>
</dbReference>
<keyword evidence="1" id="KW-0418">Kinase</keyword>
<dbReference type="Proteomes" id="UP001056374">
    <property type="component" value="Chromosome"/>
</dbReference>
<reference evidence="3" key="1">
    <citation type="submission" date="2022-06" db="EMBL/GenBank/DDBJ databases">
        <title>Complete genome sequence of soil microorganisms Streptomyces sp. Qhu-M197 isolated from Alpine meadows habitats on the Tibetan Plateau.</title>
        <authorList>
            <person name="Zhang B."/>
            <person name="Xiang X."/>
            <person name="Fan J."/>
        </authorList>
    </citation>
    <scope>NUCLEOTIDE SEQUENCE</scope>
    <source>
        <strain evidence="3">Qhu-M197</strain>
    </source>
</reference>
<accession>A0ABY4ZB25</accession>
<sequence length="135" mass="14511">MTTIAAPPVTQRHAVTLPCGRRAPAVARHIAERWLNTADRPDRVADAVLIVSELVTNAVRHTHESCLLTLTVRGGQLDIAVADHSEELPDLHAWASAGEHGGFGMEIVRRLGAQVRVVPALGGKTVHVLLWLDTG</sequence>
<dbReference type="Pfam" id="PF13581">
    <property type="entry name" value="HATPase_c_2"/>
    <property type="match status" value="1"/>
</dbReference>
<keyword evidence="3" id="KW-0547">Nucleotide-binding</keyword>
<evidence type="ECO:0000259" key="2">
    <source>
        <dbReference type="Pfam" id="PF13581"/>
    </source>
</evidence>
<dbReference type="CDD" id="cd16936">
    <property type="entry name" value="HATPase_RsbW-like"/>
    <property type="match status" value="1"/>
</dbReference>
<feature type="domain" description="Histidine kinase/HSP90-like ATPase" evidence="2">
    <location>
        <begin position="26"/>
        <end position="126"/>
    </location>
</feature>
<dbReference type="Gene3D" id="3.30.565.10">
    <property type="entry name" value="Histidine kinase-like ATPase, C-terminal domain"/>
    <property type="match status" value="1"/>
</dbReference>
<organism evidence="3 4">
    <name type="scientific">Streptomyces phaeoluteigriseus</name>
    <dbReference type="NCBI Taxonomy" id="114686"/>
    <lineage>
        <taxon>Bacteria</taxon>
        <taxon>Bacillati</taxon>
        <taxon>Actinomycetota</taxon>
        <taxon>Actinomycetes</taxon>
        <taxon>Kitasatosporales</taxon>
        <taxon>Streptomycetaceae</taxon>
        <taxon>Streptomyces</taxon>
        <taxon>Streptomyces aurantiacus group</taxon>
    </lineage>
</organism>
<keyword evidence="4" id="KW-1185">Reference proteome</keyword>
<gene>
    <name evidence="3" type="ORF">NFX46_22515</name>
</gene>
<dbReference type="InterPro" id="IPR050267">
    <property type="entry name" value="Anti-sigma-factor_SerPK"/>
</dbReference>
<protein>
    <submittedName>
        <fullName evidence="3">ATP-binding protein</fullName>
    </submittedName>
</protein>
<evidence type="ECO:0000256" key="1">
    <source>
        <dbReference type="ARBA" id="ARBA00022527"/>
    </source>
</evidence>
<keyword evidence="1" id="KW-0723">Serine/threonine-protein kinase</keyword>
<dbReference type="PANTHER" id="PTHR35526">
    <property type="entry name" value="ANTI-SIGMA-F FACTOR RSBW-RELATED"/>
    <property type="match status" value="1"/>
</dbReference>